<dbReference type="Pfam" id="PF10404">
    <property type="entry name" value="BHD_2"/>
    <property type="match status" value="1"/>
</dbReference>
<dbReference type="EMBL" id="JARKIF010000003">
    <property type="protein sequence ID" value="KAJ7643749.1"/>
    <property type="molecule type" value="Genomic_DNA"/>
</dbReference>
<sequence>MSDPENDTESDWEEVPVPEEEKHLEITISTTQKQKWKPRLTTVERTLRVNSHKLHTLVLLANAQIRNKWINDPLLQARLMSLTPLSLQNSFAMIHKSRVPEKHKRGRMFETAMNHLAFWWARTFFDVTFEGHLRNRTFESVHRSMEAHDLVPPEGIWDVDILKDVLDDEGEVIKSPKSLMKHALMKKGTRDTSAQLFTSLCRGLGIPARLVVSLQSVPWQSNVGKAKTDTRKGKGKMEDVEEEPVVEDPKGKGKSKEASPAFAGSGQRLDGEPVKSEKAKGKEKAKPAVKLRKKKPKGNVLGSGPSSSKDPATTPPVFWTEVFSRPDARWIPVDPIRGLVNQPYIFDPSVTTEVPIHTSVANANPGSAYARPSAPTHPGKATKRADSDNRMLYVVALEDDGYGRDVTRRYARNYSAKIARIQGGDRRRGGGRAAWWARVLEGIMRPYRLARDDAEDAELDALQLHEGMPTTIGEFKDHPMYVLQRHLTQTQTLYPSPPLTRELGKFRGESVYPRSAVVTLKTAENWMRSEGRQIKEGQQPLKFIKLRASTLGKMREAEMLREGLRVAGENENAEGSKKTQDQEPMQGMYALFQTTLYVPDPIVDGVIPKNNFGNIDLYVPSMLPAGAVHIPYKGTAKIAKKLGIQYAEAVTGFEFKHRAATPIMSGIVVAAENEGLVLQAYHDAESDAAEKARIKRRQRVLKRWVRLVHGLRIRRDLQEEYKDRQPAADAEKGENIEIKPGLAGGGFVVGADAVVQAYQLPKSFIPSIGADSAGQSRGISEDDVAEERTYQFETMDVDEEPSVVEELPPAPSTLTEPKSMMQLAEEASARLQAEFARDNVEEDEVEELSIAPAEGASNGKAKKSRAKKAAATPKNPKPKGRFGTRSSARKRRRNDASDSDASGGEQEEEEREEPAPRAKRVKAAATTESAPSAAPAGRSLRPRRSKTQTQLEEEEERERAFQRAVAE</sequence>
<evidence type="ECO:0000256" key="5">
    <source>
        <dbReference type="ARBA" id="ARBA00023242"/>
    </source>
</evidence>
<dbReference type="GO" id="GO:0000111">
    <property type="term" value="C:nucleotide-excision repair factor 2 complex"/>
    <property type="evidence" value="ECO:0007669"/>
    <property type="project" value="TreeGrafter"/>
</dbReference>
<evidence type="ECO:0000313" key="10">
    <source>
        <dbReference type="EMBL" id="KAJ7643749.1"/>
    </source>
</evidence>
<dbReference type="SMART" id="SM01031">
    <property type="entry name" value="BHD_2"/>
    <property type="match status" value="1"/>
</dbReference>
<dbReference type="SMART" id="SM01032">
    <property type="entry name" value="BHD_3"/>
    <property type="match status" value="1"/>
</dbReference>
<keyword evidence="3" id="KW-0227">DNA damage</keyword>
<feature type="compositionally biased region" description="Basic and acidic residues" evidence="6">
    <location>
        <begin position="269"/>
        <end position="286"/>
    </location>
</feature>
<dbReference type="InterPro" id="IPR036985">
    <property type="entry name" value="Transglutaminase-like_sf"/>
</dbReference>
<evidence type="ECO:0000313" key="11">
    <source>
        <dbReference type="Proteomes" id="UP001221142"/>
    </source>
</evidence>
<feature type="region of interest" description="Disordered" evidence="6">
    <location>
        <begin position="796"/>
        <end position="816"/>
    </location>
</feature>
<dbReference type="GO" id="GO:0006298">
    <property type="term" value="P:mismatch repair"/>
    <property type="evidence" value="ECO:0007669"/>
    <property type="project" value="TreeGrafter"/>
</dbReference>
<evidence type="ECO:0000256" key="1">
    <source>
        <dbReference type="ARBA" id="ARBA00004123"/>
    </source>
</evidence>
<keyword evidence="11" id="KW-1185">Reference proteome</keyword>
<feature type="region of interest" description="Disordered" evidence="6">
    <location>
        <begin position="840"/>
        <end position="967"/>
    </location>
</feature>
<proteinExistence type="inferred from homology"/>
<evidence type="ECO:0000256" key="3">
    <source>
        <dbReference type="ARBA" id="ARBA00022763"/>
    </source>
</evidence>
<accession>A0AAD7CA74</accession>
<keyword evidence="5" id="KW-0539">Nucleus</keyword>
<dbReference type="Proteomes" id="UP001221142">
    <property type="component" value="Unassembled WGS sequence"/>
</dbReference>
<feature type="region of interest" description="Disordered" evidence="6">
    <location>
        <begin position="366"/>
        <end position="385"/>
    </location>
</feature>
<evidence type="ECO:0000259" key="8">
    <source>
        <dbReference type="SMART" id="SM01031"/>
    </source>
</evidence>
<evidence type="ECO:0000256" key="2">
    <source>
        <dbReference type="ARBA" id="ARBA00009525"/>
    </source>
</evidence>
<dbReference type="PANTHER" id="PTHR12135">
    <property type="entry name" value="DNA REPAIR PROTEIN XP-C / RAD4"/>
    <property type="match status" value="1"/>
</dbReference>
<dbReference type="Pfam" id="PF10403">
    <property type="entry name" value="BHD_1"/>
    <property type="match status" value="1"/>
</dbReference>
<feature type="compositionally biased region" description="Basic residues" evidence="6">
    <location>
        <begin position="287"/>
        <end position="297"/>
    </location>
</feature>
<feature type="compositionally biased region" description="Low complexity" evidence="6">
    <location>
        <begin position="923"/>
        <end position="936"/>
    </location>
</feature>
<evidence type="ECO:0000256" key="6">
    <source>
        <dbReference type="SAM" id="MobiDB-lite"/>
    </source>
</evidence>
<gene>
    <name evidence="10" type="ORF">FB45DRAFT_1052641</name>
</gene>
<dbReference type="Gene3D" id="3.90.260.10">
    <property type="entry name" value="Transglutaminase-like"/>
    <property type="match status" value="1"/>
</dbReference>
<dbReference type="InterPro" id="IPR042488">
    <property type="entry name" value="Rad4_BHD3_sf"/>
</dbReference>
<keyword evidence="4" id="KW-0234">DNA repair</keyword>
<dbReference type="Gene3D" id="3.30.70.2460">
    <property type="entry name" value="Rad4, beta-hairpin domain BHD3"/>
    <property type="match status" value="1"/>
</dbReference>
<dbReference type="GO" id="GO:0003684">
    <property type="term" value="F:damaged DNA binding"/>
    <property type="evidence" value="ECO:0007669"/>
    <property type="project" value="InterPro"/>
</dbReference>
<dbReference type="Pfam" id="PF01841">
    <property type="entry name" value="Transglut_core"/>
    <property type="match status" value="1"/>
</dbReference>
<dbReference type="FunFam" id="3.30.70.2460:FF:000001">
    <property type="entry name" value="DNA repair protein Rad4 family"/>
    <property type="match status" value="1"/>
</dbReference>
<feature type="domain" description="Rad4 beta-hairpin" evidence="8">
    <location>
        <begin position="520"/>
        <end position="600"/>
    </location>
</feature>
<evidence type="ECO:0000259" key="9">
    <source>
        <dbReference type="SMART" id="SM01032"/>
    </source>
</evidence>
<dbReference type="Pfam" id="PF10405">
    <property type="entry name" value="BHD_3"/>
    <property type="match status" value="1"/>
</dbReference>
<comment type="similarity">
    <text evidence="2">Belongs to the XPC family.</text>
</comment>
<dbReference type="GO" id="GO:0071942">
    <property type="term" value="C:XPC complex"/>
    <property type="evidence" value="ECO:0007669"/>
    <property type="project" value="TreeGrafter"/>
</dbReference>
<feature type="compositionally biased region" description="Basic and acidic residues" evidence="6">
    <location>
        <begin position="226"/>
        <end position="238"/>
    </location>
</feature>
<organism evidence="10 11">
    <name type="scientific">Roridomyces roridus</name>
    <dbReference type="NCBI Taxonomy" id="1738132"/>
    <lineage>
        <taxon>Eukaryota</taxon>
        <taxon>Fungi</taxon>
        <taxon>Dikarya</taxon>
        <taxon>Basidiomycota</taxon>
        <taxon>Agaricomycotina</taxon>
        <taxon>Agaricomycetes</taxon>
        <taxon>Agaricomycetidae</taxon>
        <taxon>Agaricales</taxon>
        <taxon>Marasmiineae</taxon>
        <taxon>Mycenaceae</taxon>
        <taxon>Roridomyces</taxon>
    </lineage>
</organism>
<feature type="compositionally biased region" description="Basic and acidic residues" evidence="6">
    <location>
        <begin position="957"/>
        <end position="967"/>
    </location>
</feature>
<dbReference type="AlphaFoldDB" id="A0AAD7CA74"/>
<dbReference type="InterPro" id="IPR038765">
    <property type="entry name" value="Papain-like_cys_pep_sf"/>
</dbReference>
<dbReference type="InterPro" id="IPR002931">
    <property type="entry name" value="Transglutaminase-like"/>
</dbReference>
<dbReference type="InterPro" id="IPR018325">
    <property type="entry name" value="Rad4/PNGase_transGLS-fold"/>
</dbReference>
<dbReference type="Pfam" id="PF03835">
    <property type="entry name" value="Rad4"/>
    <property type="match status" value="1"/>
</dbReference>
<feature type="region of interest" description="Disordered" evidence="6">
    <location>
        <begin position="223"/>
        <end position="315"/>
    </location>
</feature>
<protein>
    <recommendedName>
        <fullName evidence="12">Rad4-domain-containing protein</fullName>
    </recommendedName>
</protein>
<dbReference type="Gene3D" id="2.20.20.110">
    <property type="entry name" value="Rad4, beta-hairpin domain BHD1"/>
    <property type="match status" value="1"/>
</dbReference>
<dbReference type="InterPro" id="IPR004583">
    <property type="entry name" value="DNA_repair_Rad4"/>
</dbReference>
<dbReference type="GO" id="GO:0003697">
    <property type="term" value="F:single-stranded DNA binding"/>
    <property type="evidence" value="ECO:0007669"/>
    <property type="project" value="TreeGrafter"/>
</dbReference>
<feature type="domain" description="Rad4 beta-hairpin" evidence="7">
    <location>
        <begin position="464"/>
        <end position="518"/>
    </location>
</feature>
<dbReference type="SMART" id="SM01030">
    <property type="entry name" value="BHD_1"/>
    <property type="match status" value="1"/>
</dbReference>
<dbReference type="InterPro" id="IPR018327">
    <property type="entry name" value="BHD_2"/>
</dbReference>
<dbReference type="InterPro" id="IPR018326">
    <property type="entry name" value="Rad4_beta-hairpin_dom1"/>
</dbReference>
<dbReference type="GO" id="GO:0005737">
    <property type="term" value="C:cytoplasm"/>
    <property type="evidence" value="ECO:0007669"/>
    <property type="project" value="TreeGrafter"/>
</dbReference>
<dbReference type="PANTHER" id="PTHR12135:SF0">
    <property type="entry name" value="DNA REPAIR PROTEIN COMPLEMENTING XP-C CELLS"/>
    <property type="match status" value="1"/>
</dbReference>
<dbReference type="InterPro" id="IPR018328">
    <property type="entry name" value="Rad4_beta-hairpin_dom3"/>
</dbReference>
<dbReference type="SUPFAM" id="SSF54001">
    <property type="entry name" value="Cysteine proteinases"/>
    <property type="match status" value="1"/>
</dbReference>
<comment type="subcellular location">
    <subcellularLocation>
        <location evidence="1">Nucleus</location>
    </subcellularLocation>
</comment>
<feature type="compositionally biased region" description="Basic residues" evidence="6">
    <location>
        <begin position="876"/>
        <end position="893"/>
    </location>
</feature>
<dbReference type="GO" id="GO:0006289">
    <property type="term" value="P:nucleotide-excision repair"/>
    <property type="evidence" value="ECO:0007669"/>
    <property type="project" value="InterPro"/>
</dbReference>
<comment type="caution">
    <text evidence="10">The sequence shown here is derived from an EMBL/GenBank/DDBJ whole genome shotgun (WGS) entry which is preliminary data.</text>
</comment>
<evidence type="ECO:0008006" key="12">
    <source>
        <dbReference type="Google" id="ProtNLM"/>
    </source>
</evidence>
<feature type="compositionally biased region" description="Basic and acidic residues" evidence="6">
    <location>
        <begin position="247"/>
        <end position="257"/>
    </location>
</feature>
<name>A0AAD7CA74_9AGAR</name>
<reference evidence="10" key="1">
    <citation type="submission" date="2023-03" db="EMBL/GenBank/DDBJ databases">
        <title>Massive genome expansion in bonnet fungi (Mycena s.s.) driven by repeated elements and novel gene families across ecological guilds.</title>
        <authorList>
            <consortium name="Lawrence Berkeley National Laboratory"/>
            <person name="Harder C.B."/>
            <person name="Miyauchi S."/>
            <person name="Viragh M."/>
            <person name="Kuo A."/>
            <person name="Thoen E."/>
            <person name="Andreopoulos B."/>
            <person name="Lu D."/>
            <person name="Skrede I."/>
            <person name="Drula E."/>
            <person name="Henrissat B."/>
            <person name="Morin E."/>
            <person name="Kohler A."/>
            <person name="Barry K."/>
            <person name="LaButti K."/>
            <person name="Morin E."/>
            <person name="Salamov A."/>
            <person name="Lipzen A."/>
            <person name="Mereny Z."/>
            <person name="Hegedus B."/>
            <person name="Baldrian P."/>
            <person name="Stursova M."/>
            <person name="Weitz H."/>
            <person name="Taylor A."/>
            <person name="Grigoriev I.V."/>
            <person name="Nagy L.G."/>
            <person name="Martin F."/>
            <person name="Kauserud H."/>
        </authorList>
    </citation>
    <scope>NUCLEOTIDE SEQUENCE</scope>
    <source>
        <strain evidence="10">9284</strain>
    </source>
</reference>
<feature type="domain" description="Rad4 beta-hairpin" evidence="9">
    <location>
        <begin position="607"/>
        <end position="681"/>
    </location>
</feature>
<evidence type="ECO:0000259" key="7">
    <source>
        <dbReference type="SMART" id="SM01030"/>
    </source>
</evidence>
<evidence type="ECO:0000256" key="4">
    <source>
        <dbReference type="ARBA" id="ARBA00023204"/>
    </source>
</evidence>